<feature type="transmembrane region" description="Helical" evidence="5">
    <location>
        <begin position="59"/>
        <end position="79"/>
    </location>
</feature>
<dbReference type="PANTHER" id="PTHR35814">
    <property type="match status" value="1"/>
</dbReference>
<reference evidence="6 7" key="1">
    <citation type="submission" date="2020-10" db="EMBL/GenBank/DDBJ databases">
        <title>Connecting structure to function with the recovery of over 1000 high-quality activated sludge metagenome-assembled genomes encoding full-length rRNA genes using long-read sequencing.</title>
        <authorList>
            <person name="Singleton C.M."/>
            <person name="Petriglieri F."/>
            <person name="Kristensen J.M."/>
            <person name="Kirkegaard R.H."/>
            <person name="Michaelsen T.Y."/>
            <person name="Andersen M.H."/>
            <person name="Karst S.M."/>
            <person name="Dueholm M.S."/>
            <person name="Nielsen P.H."/>
            <person name="Albertsen M."/>
        </authorList>
    </citation>
    <scope>NUCLEOTIDE SEQUENCE [LARGE SCALE GENOMIC DNA]</scope>
    <source>
        <strain evidence="6">Fred_18-Q3-R57-64_BAT3C.720</strain>
    </source>
</reference>
<evidence type="ECO:0000313" key="7">
    <source>
        <dbReference type="Proteomes" id="UP000706151"/>
    </source>
</evidence>
<evidence type="ECO:0000256" key="4">
    <source>
        <dbReference type="ARBA" id="ARBA00023136"/>
    </source>
</evidence>
<gene>
    <name evidence="6" type="ORF">IPK02_06950</name>
</gene>
<dbReference type="Pfam" id="PF01124">
    <property type="entry name" value="MAPEG"/>
    <property type="match status" value="1"/>
</dbReference>
<evidence type="ECO:0000256" key="5">
    <source>
        <dbReference type="SAM" id="Phobius"/>
    </source>
</evidence>
<comment type="caution">
    <text evidence="6">The sequence shown here is derived from an EMBL/GenBank/DDBJ whole genome shotgun (WGS) entry which is preliminary data.</text>
</comment>
<evidence type="ECO:0000256" key="1">
    <source>
        <dbReference type="ARBA" id="ARBA00004370"/>
    </source>
</evidence>
<dbReference type="GO" id="GO:0016020">
    <property type="term" value="C:membrane"/>
    <property type="evidence" value="ECO:0007669"/>
    <property type="project" value="UniProtKB-SubCell"/>
</dbReference>
<keyword evidence="3 5" id="KW-1133">Transmembrane helix</keyword>
<dbReference type="EMBL" id="JADJOT010000007">
    <property type="protein sequence ID" value="MBK7953714.1"/>
    <property type="molecule type" value="Genomic_DNA"/>
</dbReference>
<dbReference type="InterPro" id="IPR023352">
    <property type="entry name" value="MAPEG-like_dom_sf"/>
</dbReference>
<feature type="transmembrane region" description="Helical" evidence="5">
    <location>
        <begin position="91"/>
        <end position="113"/>
    </location>
</feature>
<evidence type="ECO:0000256" key="3">
    <source>
        <dbReference type="ARBA" id="ARBA00022989"/>
    </source>
</evidence>
<dbReference type="AlphaFoldDB" id="A0A935W439"/>
<keyword evidence="4 5" id="KW-0472">Membrane</keyword>
<comment type="subcellular location">
    <subcellularLocation>
        <location evidence="1">Membrane</location>
    </subcellularLocation>
</comment>
<name>A0A935W439_9PROT</name>
<evidence type="ECO:0000256" key="2">
    <source>
        <dbReference type="ARBA" id="ARBA00022692"/>
    </source>
</evidence>
<keyword evidence="2 5" id="KW-0812">Transmembrane</keyword>
<sequence length="116" mass="12810">MALSIRTLRLRRQLRIAIGDAGNPAMLRAMRVHSNFAEYVPLSLLLVYFVEVQGAQATLVHGLCLCLLIGRLAHAFGVSQPDENFSFRVTGMALTFTVLFFSSAWLLIAFFHAGLA</sequence>
<accession>A0A935W439</accession>
<proteinExistence type="predicted"/>
<organism evidence="6 7">
    <name type="scientific">Candidatus Accumulibacter affinis</name>
    <dbReference type="NCBI Taxonomy" id="2954384"/>
    <lineage>
        <taxon>Bacteria</taxon>
        <taxon>Pseudomonadati</taxon>
        <taxon>Pseudomonadota</taxon>
        <taxon>Betaproteobacteria</taxon>
        <taxon>Candidatus Accumulibacter</taxon>
    </lineage>
</organism>
<dbReference type="Proteomes" id="UP000706151">
    <property type="component" value="Unassembled WGS sequence"/>
</dbReference>
<evidence type="ECO:0000313" key="6">
    <source>
        <dbReference type="EMBL" id="MBK7953714.1"/>
    </source>
</evidence>
<dbReference type="PANTHER" id="PTHR35814:SF1">
    <property type="entry name" value="GLUTATHIONE S-TRANSFERASE-RELATED"/>
    <property type="match status" value="1"/>
</dbReference>
<dbReference type="SUPFAM" id="SSF161084">
    <property type="entry name" value="MAPEG domain-like"/>
    <property type="match status" value="1"/>
</dbReference>
<dbReference type="InterPro" id="IPR001129">
    <property type="entry name" value="Membr-assoc_MAPEG"/>
</dbReference>
<dbReference type="Gene3D" id="1.20.120.550">
    <property type="entry name" value="Membrane associated eicosanoid/glutathione metabolism-like domain"/>
    <property type="match status" value="1"/>
</dbReference>
<protein>
    <submittedName>
        <fullName evidence="6">MAPEG family protein</fullName>
    </submittedName>
</protein>